<dbReference type="NCBIfam" id="TIGR01076">
    <property type="entry name" value="sortase_fam"/>
    <property type="match status" value="1"/>
</dbReference>
<dbReference type="NCBIfam" id="NF033745">
    <property type="entry name" value="class_C_sortase"/>
    <property type="match status" value="1"/>
</dbReference>
<feature type="region of interest" description="Disordered" evidence="2">
    <location>
        <begin position="82"/>
        <end position="108"/>
    </location>
</feature>
<sequence>MTIKRKRNGAKTLTKKVSLLDVLMGILLLIGVLIISYPFVSNQLNTFLDQQLISYYQSQTKKMSEIEKQQKRNQLERTNQELAQRASNPGIKETQASAETKDSESVDTPDYYERHTIGVLKIPLIGVLLPIFDQTTDTLLKRGATLLEGASYPIGGEDTHAVLCGHRGLTSATLFTDLPKLQIGDAFYIETFDDTLAYQIDQIKTVAPDDTEALKIVKGSDYVTLLTCTPYMVNSHRLLVRGKRVPYNEENETNAAKKANQQDLWVLLVVSTILLLLLLVISRIKRKKQHDLFTPSDKKQR</sequence>
<keyword evidence="3" id="KW-0812">Transmembrane</keyword>
<evidence type="ECO:0000256" key="2">
    <source>
        <dbReference type="SAM" id="MobiDB-lite"/>
    </source>
</evidence>
<keyword evidence="3" id="KW-0472">Membrane</keyword>
<dbReference type="SUPFAM" id="SSF63817">
    <property type="entry name" value="Sortase"/>
    <property type="match status" value="1"/>
</dbReference>
<evidence type="ECO:0000256" key="1">
    <source>
        <dbReference type="ARBA" id="ARBA00022801"/>
    </source>
</evidence>
<keyword evidence="5" id="KW-1185">Reference proteome</keyword>
<evidence type="ECO:0000256" key="3">
    <source>
        <dbReference type="SAM" id="Phobius"/>
    </source>
</evidence>
<gene>
    <name evidence="4" type="primary">srtA_2</name>
    <name evidence="4" type="ORF">ENLAB_29360</name>
</gene>
<dbReference type="InterPro" id="IPR042002">
    <property type="entry name" value="Sortase_C"/>
</dbReference>
<keyword evidence="3" id="KW-1133">Transmembrane helix</keyword>
<organism evidence="4 5">
    <name type="scientific">Enterococcus innesii</name>
    <dbReference type="NCBI Taxonomy" id="2839759"/>
    <lineage>
        <taxon>Bacteria</taxon>
        <taxon>Bacillati</taxon>
        <taxon>Bacillota</taxon>
        <taxon>Bacilli</taxon>
        <taxon>Lactobacillales</taxon>
        <taxon>Enterococcaceae</taxon>
        <taxon>Enterococcus</taxon>
    </lineage>
</organism>
<dbReference type="Proteomes" id="UP000831692">
    <property type="component" value="Chromosome"/>
</dbReference>
<evidence type="ECO:0000313" key="4">
    <source>
        <dbReference type="EMBL" id="BDG69372.1"/>
    </source>
</evidence>
<dbReference type="GeneID" id="83458961"/>
<reference evidence="4 5" key="1">
    <citation type="submission" date="2022-03" db="EMBL/GenBank/DDBJ databases">
        <title>Complete genome sequence of Enterococcus innesii DB-1.</title>
        <authorList>
            <person name="Fukuda D."/>
            <person name="Nolasco-Hipolito C."/>
        </authorList>
    </citation>
    <scope>NUCLEOTIDE SEQUENCE [LARGE SCALE GENOMIC DNA]</scope>
    <source>
        <strain evidence="4 5">DB-1</strain>
    </source>
</reference>
<feature type="transmembrane region" description="Helical" evidence="3">
    <location>
        <begin position="264"/>
        <end position="281"/>
    </location>
</feature>
<dbReference type="Pfam" id="PF04203">
    <property type="entry name" value="Sortase"/>
    <property type="match status" value="1"/>
</dbReference>
<protein>
    <submittedName>
        <fullName evidence="4">Sortase</fullName>
    </submittedName>
</protein>
<name>A0ABN6NW59_9ENTE</name>
<dbReference type="EMBL" id="AP025635">
    <property type="protein sequence ID" value="BDG69372.1"/>
    <property type="molecule type" value="Genomic_DNA"/>
</dbReference>
<dbReference type="InterPro" id="IPR005754">
    <property type="entry name" value="Sortase"/>
</dbReference>
<feature type="transmembrane region" description="Helical" evidence="3">
    <location>
        <begin position="20"/>
        <end position="40"/>
    </location>
</feature>
<dbReference type="Gene3D" id="2.40.260.10">
    <property type="entry name" value="Sortase"/>
    <property type="match status" value="1"/>
</dbReference>
<evidence type="ECO:0000313" key="5">
    <source>
        <dbReference type="Proteomes" id="UP000831692"/>
    </source>
</evidence>
<dbReference type="InterPro" id="IPR023365">
    <property type="entry name" value="Sortase_dom-sf"/>
</dbReference>
<keyword evidence="1" id="KW-0378">Hydrolase</keyword>
<dbReference type="CDD" id="cd05827">
    <property type="entry name" value="Sortase_C"/>
    <property type="match status" value="1"/>
</dbReference>
<proteinExistence type="predicted"/>
<accession>A0ABN6NW59</accession>
<dbReference type="RefSeq" id="WP_244351836.1">
    <property type="nucleotide sequence ID" value="NZ_AP025635.1"/>
</dbReference>